<evidence type="ECO:0000256" key="1">
    <source>
        <dbReference type="SAM" id="MobiDB-lite"/>
    </source>
</evidence>
<reference evidence="2 3" key="1">
    <citation type="submission" date="2024-05" db="EMBL/GenBank/DDBJ databases">
        <title>Genome sequencing and assembly of Indian major carp, Cirrhinus mrigala (Hamilton, 1822).</title>
        <authorList>
            <person name="Mohindra V."/>
            <person name="Chowdhury L.M."/>
            <person name="Lal K."/>
            <person name="Jena J.K."/>
        </authorList>
    </citation>
    <scope>NUCLEOTIDE SEQUENCE [LARGE SCALE GENOMIC DNA]</scope>
    <source>
        <strain evidence="2">CM1030</strain>
        <tissue evidence="2">Blood</tissue>
    </source>
</reference>
<dbReference type="Proteomes" id="UP001529510">
    <property type="component" value="Unassembled WGS sequence"/>
</dbReference>
<comment type="caution">
    <text evidence="2">The sequence shown here is derived from an EMBL/GenBank/DDBJ whole genome shotgun (WGS) entry which is preliminary data.</text>
</comment>
<accession>A0ABD0QL77</accession>
<proteinExistence type="predicted"/>
<keyword evidence="3" id="KW-1185">Reference proteome</keyword>
<evidence type="ECO:0000313" key="2">
    <source>
        <dbReference type="EMBL" id="KAL0186969.1"/>
    </source>
</evidence>
<evidence type="ECO:0000313" key="3">
    <source>
        <dbReference type="Proteomes" id="UP001529510"/>
    </source>
</evidence>
<sequence>MDLLSSRPAMVEMPVSGYQGVSIHGTLPRKKKNGTSSPVKQWEMNGNMGSSAGPYPGRYRLPPSPLIHNIIEEHQGFHSDRKSSVTS</sequence>
<dbReference type="EMBL" id="JAMKFB020000008">
    <property type="protein sequence ID" value="KAL0186969.1"/>
    <property type="molecule type" value="Genomic_DNA"/>
</dbReference>
<organism evidence="2 3">
    <name type="scientific">Cirrhinus mrigala</name>
    <name type="common">Mrigala</name>
    <dbReference type="NCBI Taxonomy" id="683832"/>
    <lineage>
        <taxon>Eukaryota</taxon>
        <taxon>Metazoa</taxon>
        <taxon>Chordata</taxon>
        <taxon>Craniata</taxon>
        <taxon>Vertebrata</taxon>
        <taxon>Euteleostomi</taxon>
        <taxon>Actinopterygii</taxon>
        <taxon>Neopterygii</taxon>
        <taxon>Teleostei</taxon>
        <taxon>Ostariophysi</taxon>
        <taxon>Cypriniformes</taxon>
        <taxon>Cyprinidae</taxon>
        <taxon>Labeoninae</taxon>
        <taxon>Labeonini</taxon>
        <taxon>Cirrhinus</taxon>
    </lineage>
</organism>
<protein>
    <submittedName>
        <fullName evidence="2">Uncharacterized protein</fullName>
    </submittedName>
</protein>
<feature type="region of interest" description="Disordered" evidence="1">
    <location>
        <begin position="20"/>
        <end position="59"/>
    </location>
</feature>
<gene>
    <name evidence="2" type="ORF">M9458_018639</name>
</gene>
<feature type="non-terminal residue" evidence="2">
    <location>
        <position position="87"/>
    </location>
</feature>
<name>A0ABD0QL77_CIRMR</name>
<dbReference type="AlphaFoldDB" id="A0ABD0QL77"/>